<protein>
    <submittedName>
        <fullName evidence="3">Uncharacterized protein</fullName>
    </submittedName>
</protein>
<sequence length="475" mass="52401">MRGSSARALLLIVVFLLVLDLNLLGARATAIKVQERSSSVQTARRFLRRTQTLFRRVVLPQKGEEDFGLVNEDGALSLARLLDLRRQQQVELLDWWNGTTTVNSTWTVLHDDARLQKLLPEQLNYATFANLSSLGGEAYFWNISGYYQGQYSASELYALPGNGSSSAPGYRTPSNSNITKSNIQVLRGNFPWLDIAGGTLEVEIREDHTISPNLTTVQGNLILKSRAQSKSLWSTEVVAGAQVRFDLAGIHYLGNGGLLVSALPAESWEVPDNRMVLDMLPPSVFDPTSSNSSEGQVPSAHPSEVLNVTVHAINTTLTNEVDRLTDLVGDKDPTEPVSQPTDDRISHNCTDFHLYLRLAPATSSNATARQLERVREYERELFFSTGASPLGLLGQGAPRLRIEHAVLYSHTCNLVLNAGQPEFAGLNGLRYISHRRKIMRAALALAVVTMIQLRLTIGMMRRARTASARVKVSDL</sequence>
<proteinExistence type="predicted"/>
<evidence type="ECO:0000313" key="3">
    <source>
        <dbReference type="EMBL" id="KAK0556302.1"/>
    </source>
</evidence>
<keyword evidence="2" id="KW-0732">Signal</keyword>
<dbReference type="AlphaFoldDB" id="A0AAN6GZ90"/>
<feature type="transmembrane region" description="Helical" evidence="1">
    <location>
        <begin position="438"/>
        <end position="457"/>
    </location>
</feature>
<evidence type="ECO:0000256" key="2">
    <source>
        <dbReference type="SAM" id="SignalP"/>
    </source>
</evidence>
<keyword evidence="4" id="KW-1185">Reference proteome</keyword>
<dbReference type="EMBL" id="JAPDMZ010000017">
    <property type="protein sequence ID" value="KAK0556302.1"/>
    <property type="molecule type" value="Genomic_DNA"/>
</dbReference>
<feature type="signal peptide" evidence="2">
    <location>
        <begin position="1"/>
        <end position="28"/>
    </location>
</feature>
<organism evidence="3 4">
    <name type="scientific">Tilletia horrida</name>
    <dbReference type="NCBI Taxonomy" id="155126"/>
    <lineage>
        <taxon>Eukaryota</taxon>
        <taxon>Fungi</taxon>
        <taxon>Dikarya</taxon>
        <taxon>Basidiomycota</taxon>
        <taxon>Ustilaginomycotina</taxon>
        <taxon>Exobasidiomycetes</taxon>
        <taxon>Tilletiales</taxon>
        <taxon>Tilletiaceae</taxon>
        <taxon>Tilletia</taxon>
    </lineage>
</organism>
<dbReference type="Proteomes" id="UP001176517">
    <property type="component" value="Unassembled WGS sequence"/>
</dbReference>
<gene>
    <name evidence="3" type="ORF">OC846_001257</name>
</gene>
<evidence type="ECO:0000256" key="1">
    <source>
        <dbReference type="SAM" id="Phobius"/>
    </source>
</evidence>
<keyword evidence="1" id="KW-0812">Transmembrane</keyword>
<accession>A0AAN6GZ90</accession>
<keyword evidence="1" id="KW-1133">Transmembrane helix</keyword>
<name>A0AAN6GZ90_9BASI</name>
<evidence type="ECO:0000313" key="4">
    <source>
        <dbReference type="Proteomes" id="UP001176517"/>
    </source>
</evidence>
<keyword evidence="1" id="KW-0472">Membrane</keyword>
<feature type="chain" id="PRO_5042856326" evidence="2">
    <location>
        <begin position="29"/>
        <end position="475"/>
    </location>
</feature>
<reference evidence="3" key="1">
    <citation type="journal article" date="2023" name="PhytoFront">
        <title>Draft Genome Resources of Seven Strains of Tilletia horrida, Causal Agent of Kernel Smut of Rice.</title>
        <authorList>
            <person name="Khanal S."/>
            <person name="Antony Babu S."/>
            <person name="Zhou X.G."/>
        </authorList>
    </citation>
    <scope>NUCLEOTIDE SEQUENCE</scope>
    <source>
        <strain evidence="3">TX6</strain>
    </source>
</reference>
<comment type="caution">
    <text evidence="3">The sequence shown here is derived from an EMBL/GenBank/DDBJ whole genome shotgun (WGS) entry which is preliminary data.</text>
</comment>